<gene>
    <name evidence="2" type="ORF">HMPREF1544_00784</name>
</gene>
<organism evidence="2 3">
    <name type="scientific">Mucor circinelloides f. circinelloides (strain 1006PhL)</name>
    <name type="common">Mucormycosis agent</name>
    <name type="synonym">Calyptromyces circinelloides</name>
    <dbReference type="NCBI Taxonomy" id="1220926"/>
    <lineage>
        <taxon>Eukaryota</taxon>
        <taxon>Fungi</taxon>
        <taxon>Fungi incertae sedis</taxon>
        <taxon>Mucoromycota</taxon>
        <taxon>Mucoromycotina</taxon>
        <taxon>Mucoromycetes</taxon>
        <taxon>Mucorales</taxon>
        <taxon>Mucorineae</taxon>
        <taxon>Mucoraceae</taxon>
        <taxon>Mucor</taxon>
    </lineage>
</organism>
<evidence type="ECO:0000259" key="1">
    <source>
        <dbReference type="Pfam" id="PF21530"/>
    </source>
</evidence>
<dbReference type="InterPro" id="IPR049163">
    <property type="entry name" value="Pif1-like_2B_dom"/>
</dbReference>
<sequence length="104" mass="11456">MEIANKKDMKDFPGEGIKIPALDNFVGAPATAKRILTKETRLSPELSLKIDMPVMLIQNLNVSLGWVNGANATIFEVDEDNIGLKKYADNDSDDDVDGYDPDDE</sequence>
<dbReference type="STRING" id="1220926.S2JQA7"/>
<dbReference type="OrthoDB" id="2281104at2759"/>
<accession>S2JQA7</accession>
<keyword evidence="3" id="KW-1185">Reference proteome</keyword>
<dbReference type="Proteomes" id="UP000014254">
    <property type="component" value="Unassembled WGS sequence"/>
</dbReference>
<evidence type="ECO:0000313" key="2">
    <source>
        <dbReference type="EMBL" id="EPB92486.1"/>
    </source>
</evidence>
<dbReference type="AlphaFoldDB" id="S2JQA7"/>
<name>S2JQA7_MUCC1</name>
<proteinExistence type="predicted"/>
<dbReference type="EMBL" id="KE123900">
    <property type="protein sequence ID" value="EPB92486.1"/>
    <property type="molecule type" value="Genomic_DNA"/>
</dbReference>
<dbReference type="VEuPathDB" id="FungiDB:HMPREF1544_00784"/>
<reference evidence="3" key="1">
    <citation type="submission" date="2013-05" db="EMBL/GenBank/DDBJ databases">
        <title>The Genome sequence of Mucor circinelloides f. circinelloides 1006PhL.</title>
        <authorList>
            <consortium name="The Broad Institute Genomics Platform"/>
            <person name="Cuomo C."/>
            <person name="Earl A."/>
            <person name="Findley K."/>
            <person name="Lee S.C."/>
            <person name="Walker B."/>
            <person name="Young S."/>
            <person name="Zeng Q."/>
            <person name="Gargeya S."/>
            <person name="Fitzgerald M."/>
            <person name="Haas B."/>
            <person name="Abouelleil A."/>
            <person name="Allen A.W."/>
            <person name="Alvarado L."/>
            <person name="Arachchi H.M."/>
            <person name="Berlin A.M."/>
            <person name="Chapman S.B."/>
            <person name="Gainer-Dewar J."/>
            <person name="Goldberg J."/>
            <person name="Griggs A."/>
            <person name="Gujja S."/>
            <person name="Hansen M."/>
            <person name="Howarth C."/>
            <person name="Imamovic A."/>
            <person name="Ireland A."/>
            <person name="Larimer J."/>
            <person name="McCowan C."/>
            <person name="Murphy C."/>
            <person name="Pearson M."/>
            <person name="Poon T.W."/>
            <person name="Priest M."/>
            <person name="Roberts A."/>
            <person name="Saif S."/>
            <person name="Shea T."/>
            <person name="Sisk P."/>
            <person name="Sykes S."/>
            <person name="Wortman J."/>
            <person name="Nusbaum C."/>
            <person name="Birren B."/>
        </authorList>
    </citation>
    <scope>NUCLEOTIDE SEQUENCE [LARGE SCALE GENOMIC DNA]</scope>
    <source>
        <strain evidence="3">1006PhL</strain>
    </source>
</reference>
<evidence type="ECO:0000313" key="3">
    <source>
        <dbReference type="Proteomes" id="UP000014254"/>
    </source>
</evidence>
<dbReference type="Pfam" id="PF21530">
    <property type="entry name" value="Pif1_2B_dom"/>
    <property type="match status" value="1"/>
</dbReference>
<dbReference type="InParanoid" id="S2JQA7"/>
<feature type="domain" description="DNA helicase Pif1-like 2B" evidence="1">
    <location>
        <begin position="45"/>
        <end position="75"/>
    </location>
</feature>
<protein>
    <recommendedName>
        <fullName evidence="1">DNA helicase Pif1-like 2B domain-containing protein</fullName>
    </recommendedName>
</protein>